<reference evidence="2" key="1">
    <citation type="journal article" date="2019" name="Microbiol. Resour. Announc.">
        <title>Complete Genome Sequence of Halomonas olivaria, a Moderately Halophilic Bacterium Isolated from Olive Processing Effluents, Obtained by Nanopore Sequencing.</title>
        <authorList>
            <person name="Nagata S."/>
            <person name="Ii K.M."/>
            <person name="Tsukimi T."/>
            <person name="Miura M.C."/>
            <person name="Galipon J."/>
            <person name="Arakawa K."/>
        </authorList>
    </citation>
    <scope>NUCLEOTIDE SEQUENCE [LARGE SCALE GENOMIC DNA]</scope>
    <source>
        <strain evidence="2">TYRC17</strain>
    </source>
</reference>
<evidence type="ECO:0000313" key="1">
    <source>
        <dbReference type="EMBL" id="BBI50038.1"/>
    </source>
</evidence>
<sequence>MAARDLRLLVAYLVLVSVGTLLAGIGMRSPQAVSALLYYLIHTTLITGGCFC</sequence>
<proteinExistence type="predicted"/>
<dbReference type="Proteomes" id="UP000289555">
    <property type="component" value="Chromosome"/>
</dbReference>
<dbReference type="EMBL" id="AP019416">
    <property type="protein sequence ID" value="BBI50038.1"/>
    <property type="molecule type" value="Genomic_DNA"/>
</dbReference>
<name>A0ABM7GHF1_9GAMM</name>
<protein>
    <recommendedName>
        <fullName evidence="3">NADH dehydrogenase subunit 6</fullName>
    </recommendedName>
</protein>
<evidence type="ECO:0008006" key="3">
    <source>
        <dbReference type="Google" id="ProtNLM"/>
    </source>
</evidence>
<evidence type="ECO:0000313" key="2">
    <source>
        <dbReference type="Proteomes" id="UP000289555"/>
    </source>
</evidence>
<keyword evidence="2" id="KW-1185">Reference proteome</keyword>
<gene>
    <name evidence="1" type="ORF">HORIV_24590</name>
</gene>
<organism evidence="1 2">
    <name type="scientific">Vreelandella olivaria</name>
    <dbReference type="NCBI Taxonomy" id="390919"/>
    <lineage>
        <taxon>Bacteria</taxon>
        <taxon>Pseudomonadati</taxon>
        <taxon>Pseudomonadota</taxon>
        <taxon>Gammaproteobacteria</taxon>
        <taxon>Oceanospirillales</taxon>
        <taxon>Halomonadaceae</taxon>
        <taxon>Vreelandella</taxon>
    </lineage>
</organism>
<accession>A0ABM7GHF1</accession>